<evidence type="ECO:0000313" key="1">
    <source>
        <dbReference type="EMBL" id="QJA65490.1"/>
    </source>
</evidence>
<gene>
    <name evidence="2" type="ORF">MM415A00721_0006</name>
    <name evidence="1" type="ORF">MM415B00395_0036</name>
</gene>
<sequence>MKSWQKYALDCFKGKPFYELPSILGKEYFRFATYQALERDTVNNYGPIASASLSLLYRPKVVVEFGVKAGFTSLLLCRFNPEAEVHGVDLVGQIDHTDLPTGFVVLLHNLKYSLHIGRNSWEFKMPGEVDLCFIDANHEEEFVYKDSITAWENRNIKGDWCIAWDDYHPSNPKVVRAMDRFCSEVGFKLHKIGSWHYIGTKMMPESELADKEWNI</sequence>
<evidence type="ECO:0000313" key="2">
    <source>
        <dbReference type="EMBL" id="QJA80433.1"/>
    </source>
</evidence>
<dbReference type="SUPFAM" id="SSF53335">
    <property type="entry name" value="S-adenosyl-L-methionine-dependent methyltransferases"/>
    <property type="match status" value="1"/>
</dbReference>
<dbReference type="Gene3D" id="3.40.50.150">
    <property type="entry name" value="Vaccinia Virus protein VP39"/>
    <property type="match status" value="1"/>
</dbReference>
<proteinExistence type="predicted"/>
<accession>A0A6M3J6J7</accession>
<name>A0A6M3J6J7_9ZZZZ</name>
<dbReference type="InterPro" id="IPR029063">
    <property type="entry name" value="SAM-dependent_MTases_sf"/>
</dbReference>
<dbReference type="EMBL" id="MT141539">
    <property type="protein sequence ID" value="QJA65490.1"/>
    <property type="molecule type" value="Genomic_DNA"/>
</dbReference>
<dbReference type="AlphaFoldDB" id="A0A6M3J6J7"/>
<dbReference type="EMBL" id="MT142422">
    <property type="protein sequence ID" value="QJA80433.1"/>
    <property type="molecule type" value="Genomic_DNA"/>
</dbReference>
<organism evidence="1">
    <name type="scientific">viral metagenome</name>
    <dbReference type="NCBI Taxonomy" id="1070528"/>
    <lineage>
        <taxon>unclassified sequences</taxon>
        <taxon>metagenomes</taxon>
        <taxon>organismal metagenomes</taxon>
    </lineage>
</organism>
<protein>
    <submittedName>
        <fullName evidence="1">Putative cephalosporin hydroxylase</fullName>
    </submittedName>
</protein>
<reference evidence="1" key="1">
    <citation type="submission" date="2020-03" db="EMBL/GenBank/DDBJ databases">
        <title>The deep terrestrial virosphere.</title>
        <authorList>
            <person name="Holmfeldt K."/>
            <person name="Nilsson E."/>
            <person name="Simone D."/>
            <person name="Lopez-Fernandez M."/>
            <person name="Wu X."/>
            <person name="de Brujin I."/>
            <person name="Lundin D."/>
            <person name="Andersson A."/>
            <person name="Bertilsson S."/>
            <person name="Dopson M."/>
        </authorList>
    </citation>
    <scope>NUCLEOTIDE SEQUENCE</scope>
    <source>
        <strain evidence="2">MM415A00721</strain>
        <strain evidence="1">MM415B00395</strain>
    </source>
</reference>